<dbReference type="AlphaFoldDB" id="A0AAU9KB40"/>
<accession>A0AAU9KB40</accession>
<dbReference type="Proteomes" id="UP001162131">
    <property type="component" value="Unassembled WGS sequence"/>
</dbReference>
<evidence type="ECO:0000313" key="1">
    <source>
        <dbReference type="EMBL" id="CAG9334423.1"/>
    </source>
</evidence>
<evidence type="ECO:0000313" key="2">
    <source>
        <dbReference type="Proteomes" id="UP001162131"/>
    </source>
</evidence>
<gene>
    <name evidence="1" type="ORF">BSTOLATCC_MIC61040</name>
</gene>
<proteinExistence type="predicted"/>
<dbReference type="EMBL" id="CAJZBQ010000058">
    <property type="protein sequence ID" value="CAG9334423.1"/>
    <property type="molecule type" value="Genomic_DNA"/>
</dbReference>
<protein>
    <submittedName>
        <fullName evidence="1">Uncharacterized protein</fullName>
    </submittedName>
</protein>
<sequence>MALKNKFLLWCFLNHVSENIIAPGFRRIINHYGQALSNSLYFMYKKTASDHLNISQALSFWASFAGHSPF</sequence>
<reference evidence="1" key="1">
    <citation type="submission" date="2021-09" db="EMBL/GenBank/DDBJ databases">
        <authorList>
            <consortium name="AG Swart"/>
            <person name="Singh M."/>
            <person name="Singh A."/>
            <person name="Seah K."/>
            <person name="Emmerich C."/>
        </authorList>
    </citation>
    <scope>NUCLEOTIDE SEQUENCE</scope>
    <source>
        <strain evidence="1">ATCC30299</strain>
    </source>
</reference>
<comment type="caution">
    <text evidence="1">The sequence shown here is derived from an EMBL/GenBank/DDBJ whole genome shotgun (WGS) entry which is preliminary data.</text>
</comment>
<name>A0AAU9KB40_9CILI</name>
<organism evidence="1 2">
    <name type="scientific">Blepharisma stoltei</name>
    <dbReference type="NCBI Taxonomy" id="1481888"/>
    <lineage>
        <taxon>Eukaryota</taxon>
        <taxon>Sar</taxon>
        <taxon>Alveolata</taxon>
        <taxon>Ciliophora</taxon>
        <taxon>Postciliodesmatophora</taxon>
        <taxon>Heterotrichea</taxon>
        <taxon>Heterotrichida</taxon>
        <taxon>Blepharismidae</taxon>
        <taxon>Blepharisma</taxon>
    </lineage>
</organism>
<keyword evidence="2" id="KW-1185">Reference proteome</keyword>